<dbReference type="GO" id="GO:0016020">
    <property type="term" value="C:membrane"/>
    <property type="evidence" value="ECO:0007669"/>
    <property type="project" value="UniProtKB-SubCell"/>
</dbReference>
<dbReference type="PANTHER" id="PTHR30429">
    <property type="entry name" value="D-METHIONINE-BINDING LIPOPROTEIN METQ"/>
    <property type="match status" value="1"/>
</dbReference>
<name>A0A2Z6I8C1_9BURK</name>
<dbReference type="SUPFAM" id="SSF53850">
    <property type="entry name" value="Periplasmic binding protein-like II"/>
    <property type="match status" value="1"/>
</dbReference>
<dbReference type="Proteomes" id="UP000271003">
    <property type="component" value="Chromosome"/>
</dbReference>
<dbReference type="Gene3D" id="3.40.190.10">
    <property type="entry name" value="Periplasmic binding protein-like II"/>
    <property type="match status" value="2"/>
</dbReference>
<evidence type="ECO:0000256" key="1">
    <source>
        <dbReference type="ARBA" id="ARBA00004635"/>
    </source>
</evidence>
<comment type="subcellular location">
    <subcellularLocation>
        <location evidence="1">Membrane</location>
        <topology evidence="1">Lipid-anchor</topology>
    </subcellularLocation>
</comment>
<dbReference type="PROSITE" id="PS51257">
    <property type="entry name" value="PROKAR_LIPOPROTEIN"/>
    <property type="match status" value="1"/>
</dbReference>
<feature type="lipid moiety-binding region" description="S-diacylglycerol cysteine" evidence="7">
    <location>
        <position position="26"/>
    </location>
</feature>
<dbReference type="PIRSF" id="PIRSF002854">
    <property type="entry name" value="MetQ"/>
    <property type="match status" value="1"/>
</dbReference>
<dbReference type="RefSeq" id="WP_120175802.1">
    <property type="nucleotide sequence ID" value="NZ_AP018786.1"/>
</dbReference>
<evidence type="ECO:0000313" key="9">
    <source>
        <dbReference type="Proteomes" id="UP000271003"/>
    </source>
</evidence>
<evidence type="ECO:0000256" key="5">
    <source>
        <dbReference type="ARBA" id="ARBA00023288"/>
    </source>
</evidence>
<evidence type="ECO:0000313" key="8">
    <source>
        <dbReference type="EMBL" id="BBF22130.1"/>
    </source>
</evidence>
<evidence type="ECO:0000256" key="2">
    <source>
        <dbReference type="ARBA" id="ARBA00022729"/>
    </source>
</evidence>
<gene>
    <name evidence="8" type="ORF">SUTMEG_00210</name>
</gene>
<proteinExistence type="inferred from homology"/>
<dbReference type="InterPro" id="IPR004872">
    <property type="entry name" value="Lipoprotein_NlpA"/>
</dbReference>
<dbReference type="KEGG" id="sutt:SUTMEG_00210"/>
<sequence>MQRRAFLRTLGTGFVAGGALMMLGGCGKEAPGGEAGAATGAKTTETTIRVGVTAGPHADIVTEAAKVAKERGLTVEVVEFTDYVTPDTALSDGKLDLAVYQHRPFLENFNAKQNTDLKVVADAVIQPMGFYSRRIKSVDALPEGARVAIPNDPSNGGRALLLLEKAGLLVLEKNRGTEATVADIVENPKKLNILELEAAQLPRSVDDLEIAVIPMNYVISAGLSPEKDGFFFEDEQAPYALIIIASRPDNTESAAVKTFVESYRSPQVAEFVRKTFHGAVKPTW</sequence>
<keyword evidence="2" id="KW-0732">Signal</keyword>
<dbReference type="AlphaFoldDB" id="A0A2Z6I8C1"/>
<dbReference type="OrthoDB" id="9812878at2"/>
<dbReference type="PANTHER" id="PTHR30429:SF1">
    <property type="entry name" value="D-METHIONINE-BINDING LIPOPROTEIN METQ-RELATED"/>
    <property type="match status" value="1"/>
</dbReference>
<dbReference type="NCBIfam" id="TIGR00363">
    <property type="entry name" value="MetQ/NlpA family lipoprotein"/>
    <property type="match status" value="1"/>
</dbReference>
<dbReference type="EMBL" id="AP018786">
    <property type="protein sequence ID" value="BBF22130.1"/>
    <property type="molecule type" value="Genomic_DNA"/>
</dbReference>
<accession>A0A2Z6I8C1</accession>
<keyword evidence="3" id="KW-0472">Membrane</keyword>
<protein>
    <recommendedName>
        <fullName evidence="6">Lipoprotein</fullName>
    </recommendedName>
</protein>
<evidence type="ECO:0000256" key="3">
    <source>
        <dbReference type="ARBA" id="ARBA00023136"/>
    </source>
</evidence>
<reference evidence="8 9" key="1">
    <citation type="journal article" date="2018" name="Int. J. Syst. Evol. Microbiol.">
        <title>Mesosutterella multiformis gen. nov., sp. nov., a member of the family Sutterellaceae and Sutterella megalosphaeroides sp. nov., isolated from human faeces.</title>
        <authorList>
            <person name="Sakamoto M."/>
            <person name="Ikeyama N."/>
            <person name="Kunihiro T."/>
            <person name="Iino T."/>
            <person name="Yuki M."/>
            <person name="Ohkuma M."/>
        </authorList>
    </citation>
    <scope>NUCLEOTIDE SEQUENCE [LARGE SCALE GENOMIC DNA]</scope>
    <source>
        <strain evidence="8 9">6FBBBH3</strain>
    </source>
</reference>
<comment type="similarity">
    <text evidence="6">Belongs to the nlpA lipoprotein family.</text>
</comment>
<evidence type="ECO:0000256" key="6">
    <source>
        <dbReference type="PIRNR" id="PIRNR002854"/>
    </source>
</evidence>
<keyword evidence="9" id="KW-1185">Reference proteome</keyword>
<keyword evidence="4" id="KW-0564">Palmitate</keyword>
<evidence type="ECO:0000256" key="7">
    <source>
        <dbReference type="PIRSR" id="PIRSR002854-1"/>
    </source>
</evidence>
<dbReference type="Pfam" id="PF03180">
    <property type="entry name" value="Lipoprotein_9"/>
    <property type="match status" value="1"/>
</dbReference>
<organism evidence="8 9">
    <name type="scientific">Sutterella megalosphaeroides</name>
    <dbReference type="NCBI Taxonomy" id="2494234"/>
    <lineage>
        <taxon>Bacteria</taxon>
        <taxon>Pseudomonadati</taxon>
        <taxon>Pseudomonadota</taxon>
        <taxon>Betaproteobacteria</taxon>
        <taxon>Burkholderiales</taxon>
        <taxon>Sutterellaceae</taxon>
        <taxon>Sutterella</taxon>
    </lineage>
</organism>
<evidence type="ECO:0000256" key="4">
    <source>
        <dbReference type="ARBA" id="ARBA00023139"/>
    </source>
</evidence>
<keyword evidence="5 6" id="KW-0449">Lipoprotein</keyword>